<gene>
    <name evidence="2" type="ORF">FA13DRAFT_1806907</name>
</gene>
<evidence type="ECO:0000313" key="3">
    <source>
        <dbReference type="Proteomes" id="UP000298030"/>
    </source>
</evidence>
<dbReference type="EMBL" id="QPFP01000539">
    <property type="protein sequence ID" value="TEB08818.1"/>
    <property type="molecule type" value="Genomic_DNA"/>
</dbReference>
<feature type="compositionally biased region" description="Pro residues" evidence="1">
    <location>
        <begin position="49"/>
        <end position="64"/>
    </location>
</feature>
<accession>A0A4Y7RII6</accession>
<keyword evidence="3" id="KW-1185">Reference proteome</keyword>
<sequence length="99" mass="10552">MAKEVTAFTTSTRARIAPLTRANTRERRSRLQGQVGHPKNQPERAQPSSSPPAPLLPIPDPPASHPHNRDAPGGTHLAPNAIHGPNDVGNACDTSKTKE</sequence>
<protein>
    <submittedName>
        <fullName evidence="2">Uncharacterized protein</fullName>
    </submittedName>
</protein>
<dbReference type="AlphaFoldDB" id="A0A4Y7RII6"/>
<feature type="region of interest" description="Disordered" evidence="1">
    <location>
        <begin position="1"/>
        <end position="99"/>
    </location>
</feature>
<proteinExistence type="predicted"/>
<dbReference type="Proteomes" id="UP000298030">
    <property type="component" value="Unassembled WGS sequence"/>
</dbReference>
<comment type="caution">
    <text evidence="2">The sequence shown here is derived from an EMBL/GenBank/DDBJ whole genome shotgun (WGS) entry which is preliminary data.</text>
</comment>
<name>A0A4Y7RII6_COPMI</name>
<evidence type="ECO:0000313" key="2">
    <source>
        <dbReference type="EMBL" id="TEB08818.1"/>
    </source>
</evidence>
<evidence type="ECO:0000256" key="1">
    <source>
        <dbReference type="SAM" id="MobiDB-lite"/>
    </source>
</evidence>
<organism evidence="2 3">
    <name type="scientific">Coprinellus micaceus</name>
    <name type="common">Glistening ink-cap mushroom</name>
    <name type="synonym">Coprinus micaceus</name>
    <dbReference type="NCBI Taxonomy" id="71717"/>
    <lineage>
        <taxon>Eukaryota</taxon>
        <taxon>Fungi</taxon>
        <taxon>Dikarya</taxon>
        <taxon>Basidiomycota</taxon>
        <taxon>Agaricomycotina</taxon>
        <taxon>Agaricomycetes</taxon>
        <taxon>Agaricomycetidae</taxon>
        <taxon>Agaricales</taxon>
        <taxon>Agaricineae</taxon>
        <taxon>Psathyrellaceae</taxon>
        <taxon>Coprinellus</taxon>
    </lineage>
</organism>
<reference evidence="2 3" key="1">
    <citation type="journal article" date="2019" name="Nat. Ecol. Evol.">
        <title>Megaphylogeny resolves global patterns of mushroom evolution.</title>
        <authorList>
            <person name="Varga T."/>
            <person name="Krizsan K."/>
            <person name="Foldi C."/>
            <person name="Dima B."/>
            <person name="Sanchez-Garcia M."/>
            <person name="Sanchez-Ramirez S."/>
            <person name="Szollosi G.J."/>
            <person name="Szarkandi J.G."/>
            <person name="Papp V."/>
            <person name="Albert L."/>
            <person name="Andreopoulos W."/>
            <person name="Angelini C."/>
            <person name="Antonin V."/>
            <person name="Barry K.W."/>
            <person name="Bougher N.L."/>
            <person name="Buchanan P."/>
            <person name="Buyck B."/>
            <person name="Bense V."/>
            <person name="Catcheside P."/>
            <person name="Chovatia M."/>
            <person name="Cooper J."/>
            <person name="Damon W."/>
            <person name="Desjardin D."/>
            <person name="Finy P."/>
            <person name="Geml J."/>
            <person name="Haridas S."/>
            <person name="Hughes K."/>
            <person name="Justo A."/>
            <person name="Karasinski D."/>
            <person name="Kautmanova I."/>
            <person name="Kiss B."/>
            <person name="Kocsube S."/>
            <person name="Kotiranta H."/>
            <person name="LaButti K.M."/>
            <person name="Lechner B.E."/>
            <person name="Liimatainen K."/>
            <person name="Lipzen A."/>
            <person name="Lukacs Z."/>
            <person name="Mihaltcheva S."/>
            <person name="Morgado L.N."/>
            <person name="Niskanen T."/>
            <person name="Noordeloos M.E."/>
            <person name="Ohm R.A."/>
            <person name="Ortiz-Santana B."/>
            <person name="Ovrebo C."/>
            <person name="Racz N."/>
            <person name="Riley R."/>
            <person name="Savchenko A."/>
            <person name="Shiryaev A."/>
            <person name="Soop K."/>
            <person name="Spirin V."/>
            <person name="Szebenyi C."/>
            <person name="Tomsovsky M."/>
            <person name="Tulloss R.E."/>
            <person name="Uehling J."/>
            <person name="Grigoriev I.V."/>
            <person name="Vagvolgyi C."/>
            <person name="Papp T."/>
            <person name="Martin F.M."/>
            <person name="Miettinen O."/>
            <person name="Hibbett D.S."/>
            <person name="Nagy L.G."/>
        </authorList>
    </citation>
    <scope>NUCLEOTIDE SEQUENCE [LARGE SCALE GENOMIC DNA]</scope>
    <source>
        <strain evidence="2 3">FP101781</strain>
    </source>
</reference>